<dbReference type="GO" id="GO:0006779">
    <property type="term" value="P:porphyrin-containing compound biosynthetic process"/>
    <property type="evidence" value="ECO:0007669"/>
    <property type="project" value="InterPro"/>
</dbReference>
<dbReference type="PROSITE" id="PS51918">
    <property type="entry name" value="RADICAL_SAM"/>
    <property type="match status" value="1"/>
</dbReference>
<gene>
    <name evidence="9" type="ORF">LCGC14_1900500</name>
</gene>
<dbReference type="NCBIfam" id="TIGR00539">
    <property type="entry name" value="hemN_rel"/>
    <property type="match status" value="1"/>
</dbReference>
<dbReference type="InterPro" id="IPR034505">
    <property type="entry name" value="Coproporphyrinogen-III_oxidase"/>
</dbReference>
<evidence type="ECO:0000256" key="5">
    <source>
        <dbReference type="ARBA" id="ARBA00023004"/>
    </source>
</evidence>
<dbReference type="InterPro" id="IPR006638">
    <property type="entry name" value="Elp3/MiaA/NifB-like_rSAM"/>
</dbReference>
<keyword evidence="6" id="KW-0411">Iron-sulfur</keyword>
<dbReference type="SFLD" id="SFLDF00562">
    <property type="entry name" value="HemN-like__clustered_with_heat"/>
    <property type="match status" value="1"/>
</dbReference>
<dbReference type="SFLD" id="SFLDG01082">
    <property type="entry name" value="B12-binding_domain_containing"/>
    <property type="match status" value="1"/>
</dbReference>
<proteinExistence type="inferred from homology"/>
<dbReference type="InterPro" id="IPR013785">
    <property type="entry name" value="Aldolase_TIM"/>
</dbReference>
<dbReference type="AlphaFoldDB" id="A0A0F9FX08"/>
<keyword evidence="7" id="KW-0143">Chaperone</keyword>
<dbReference type="GO" id="GO:0004109">
    <property type="term" value="F:coproporphyrinogen oxidase activity"/>
    <property type="evidence" value="ECO:0007669"/>
    <property type="project" value="InterPro"/>
</dbReference>
<evidence type="ECO:0000313" key="9">
    <source>
        <dbReference type="EMBL" id="KKL90858.1"/>
    </source>
</evidence>
<dbReference type="InterPro" id="IPR004559">
    <property type="entry name" value="HemW-like"/>
</dbReference>
<dbReference type="PANTHER" id="PTHR13932:SF5">
    <property type="entry name" value="RADICAL S-ADENOSYL METHIONINE DOMAIN-CONTAINING PROTEIN 1, MITOCHONDRIAL"/>
    <property type="match status" value="1"/>
</dbReference>
<name>A0A0F9FX08_9ZZZZ</name>
<sequence>MHPHPCKPAGIYIHIPFCKKKCRYCDFYSITGLSQAPSFVRALVQEMDMVCKAPLLFDTLYLGGGTPSLLKAEVIDFIIETARNRFKFLKAAEITVEVNPGTVTFDQLKTYHRAGVNRINIGVQSFDQSNLDFLGRIHTADDAIYILNASRKAGFENIGLDLIYGIPGQTVTSWLADLVKTVEFAPEHLACYMLTYEPNTPLSIARGKGKFNPLSEKNVVDLFETTHAFLTTNGYEQYEISNFSKKVIGSPGIRRSRHNQKYWSGIPYLGLGPSAHSFFSSKRQWNHRSVRKYIKDLNSGVLPIMGQEVLTRSQRMIEEFYLGLRQKNGINFESFNQAFGVDFEQVFGDVIPDLEEKELIEADQHHLALSQKGLLFLDSITEMFITHPGID</sequence>
<protein>
    <recommendedName>
        <fullName evidence="8">Radical SAM core domain-containing protein</fullName>
    </recommendedName>
</protein>
<comment type="caution">
    <text evidence="9">The sequence shown here is derived from an EMBL/GenBank/DDBJ whole genome shotgun (WGS) entry which is preliminary data.</text>
</comment>
<dbReference type="Gene3D" id="3.20.20.70">
    <property type="entry name" value="Aldolase class I"/>
    <property type="match status" value="1"/>
</dbReference>
<dbReference type="CDD" id="cd01335">
    <property type="entry name" value="Radical_SAM"/>
    <property type="match status" value="1"/>
</dbReference>
<evidence type="ECO:0000259" key="8">
    <source>
        <dbReference type="PROSITE" id="PS51918"/>
    </source>
</evidence>
<dbReference type="InterPro" id="IPR007197">
    <property type="entry name" value="rSAM"/>
</dbReference>
<evidence type="ECO:0000256" key="3">
    <source>
        <dbReference type="ARBA" id="ARBA00022691"/>
    </source>
</evidence>
<evidence type="ECO:0000256" key="1">
    <source>
        <dbReference type="ARBA" id="ARBA00006100"/>
    </source>
</evidence>
<dbReference type="Pfam" id="PF06969">
    <property type="entry name" value="HemN_C"/>
    <property type="match status" value="1"/>
</dbReference>
<evidence type="ECO:0000256" key="7">
    <source>
        <dbReference type="ARBA" id="ARBA00023186"/>
    </source>
</evidence>
<dbReference type="InterPro" id="IPR058240">
    <property type="entry name" value="rSAM_sf"/>
</dbReference>
<reference evidence="9" key="1">
    <citation type="journal article" date="2015" name="Nature">
        <title>Complex archaea that bridge the gap between prokaryotes and eukaryotes.</title>
        <authorList>
            <person name="Spang A."/>
            <person name="Saw J.H."/>
            <person name="Jorgensen S.L."/>
            <person name="Zaremba-Niedzwiedzka K."/>
            <person name="Martijn J."/>
            <person name="Lind A.E."/>
            <person name="van Eijk R."/>
            <person name="Schleper C."/>
            <person name="Guy L."/>
            <person name="Ettema T.J."/>
        </authorList>
    </citation>
    <scope>NUCLEOTIDE SEQUENCE</scope>
</reference>
<dbReference type="SFLD" id="SFLDF00288">
    <property type="entry name" value="HemN-like__clustered_with_nucl"/>
    <property type="match status" value="1"/>
</dbReference>
<dbReference type="GO" id="GO:0005737">
    <property type="term" value="C:cytoplasm"/>
    <property type="evidence" value="ECO:0007669"/>
    <property type="project" value="InterPro"/>
</dbReference>
<comment type="similarity">
    <text evidence="1">Belongs to the anaerobic coproporphyrinogen-III oxidase family. HemW subfamily.</text>
</comment>
<evidence type="ECO:0000256" key="2">
    <source>
        <dbReference type="ARBA" id="ARBA00022617"/>
    </source>
</evidence>
<keyword evidence="3" id="KW-0949">S-adenosyl-L-methionine</keyword>
<dbReference type="SFLD" id="SFLDS00029">
    <property type="entry name" value="Radical_SAM"/>
    <property type="match status" value="1"/>
</dbReference>
<keyword evidence="5" id="KW-0408">Iron</keyword>
<dbReference type="Pfam" id="PF04055">
    <property type="entry name" value="Radical_SAM"/>
    <property type="match status" value="1"/>
</dbReference>
<feature type="domain" description="Radical SAM core" evidence="8">
    <location>
        <begin position="3"/>
        <end position="233"/>
    </location>
</feature>
<keyword evidence="2" id="KW-0349">Heme</keyword>
<organism evidence="9">
    <name type="scientific">marine sediment metagenome</name>
    <dbReference type="NCBI Taxonomy" id="412755"/>
    <lineage>
        <taxon>unclassified sequences</taxon>
        <taxon>metagenomes</taxon>
        <taxon>ecological metagenomes</taxon>
    </lineage>
</organism>
<dbReference type="SMART" id="SM00729">
    <property type="entry name" value="Elp3"/>
    <property type="match status" value="1"/>
</dbReference>
<dbReference type="SFLD" id="SFLDG01065">
    <property type="entry name" value="anaerobic_coproporphyrinogen-I"/>
    <property type="match status" value="1"/>
</dbReference>
<dbReference type="InterPro" id="IPR010723">
    <property type="entry name" value="HemN_C"/>
</dbReference>
<evidence type="ECO:0000256" key="4">
    <source>
        <dbReference type="ARBA" id="ARBA00022723"/>
    </source>
</evidence>
<dbReference type="PANTHER" id="PTHR13932">
    <property type="entry name" value="COPROPORPHYRINIGEN III OXIDASE"/>
    <property type="match status" value="1"/>
</dbReference>
<keyword evidence="4" id="KW-0479">Metal-binding</keyword>
<dbReference type="GO" id="GO:0051539">
    <property type="term" value="F:4 iron, 4 sulfur cluster binding"/>
    <property type="evidence" value="ECO:0007669"/>
    <property type="project" value="InterPro"/>
</dbReference>
<dbReference type="GO" id="GO:0046872">
    <property type="term" value="F:metal ion binding"/>
    <property type="evidence" value="ECO:0007669"/>
    <property type="project" value="UniProtKB-KW"/>
</dbReference>
<evidence type="ECO:0000256" key="6">
    <source>
        <dbReference type="ARBA" id="ARBA00023014"/>
    </source>
</evidence>
<accession>A0A0F9FX08</accession>
<dbReference type="SUPFAM" id="SSF102114">
    <property type="entry name" value="Radical SAM enzymes"/>
    <property type="match status" value="1"/>
</dbReference>
<dbReference type="EMBL" id="LAZR01019896">
    <property type="protein sequence ID" value="KKL90858.1"/>
    <property type="molecule type" value="Genomic_DNA"/>
</dbReference>